<dbReference type="GO" id="GO:0019748">
    <property type="term" value="P:secondary metabolic process"/>
    <property type="evidence" value="ECO:0007669"/>
    <property type="project" value="TreeGrafter"/>
</dbReference>
<gene>
    <name evidence="3" type="ORF">FRX48_00832</name>
</gene>
<dbReference type="PANTHER" id="PTHR48070:SF7">
    <property type="entry name" value="SERINE HYDROLASE FSH DOMAIN-CONTAINING PROTEIN-RELATED"/>
    <property type="match status" value="1"/>
</dbReference>
<feature type="domain" description="Serine hydrolase" evidence="2">
    <location>
        <begin position="2"/>
        <end position="250"/>
    </location>
</feature>
<dbReference type="Gene3D" id="3.40.50.1820">
    <property type="entry name" value="alpha/beta hydrolase"/>
    <property type="match status" value="1"/>
</dbReference>
<evidence type="ECO:0000313" key="4">
    <source>
        <dbReference type="Proteomes" id="UP000324767"/>
    </source>
</evidence>
<protein>
    <recommendedName>
        <fullName evidence="2">Serine hydrolase domain-containing protein</fullName>
    </recommendedName>
</protein>
<dbReference type="GO" id="GO:0016787">
    <property type="term" value="F:hydrolase activity"/>
    <property type="evidence" value="ECO:0007669"/>
    <property type="project" value="UniProtKB-KW"/>
</dbReference>
<organism evidence="3 4">
    <name type="scientific">Lasallia pustulata</name>
    <dbReference type="NCBI Taxonomy" id="136370"/>
    <lineage>
        <taxon>Eukaryota</taxon>
        <taxon>Fungi</taxon>
        <taxon>Dikarya</taxon>
        <taxon>Ascomycota</taxon>
        <taxon>Pezizomycotina</taxon>
        <taxon>Lecanoromycetes</taxon>
        <taxon>OSLEUM clade</taxon>
        <taxon>Umbilicariomycetidae</taxon>
        <taxon>Umbilicariales</taxon>
        <taxon>Umbilicariaceae</taxon>
        <taxon>Lasallia</taxon>
    </lineage>
</organism>
<dbReference type="Proteomes" id="UP000324767">
    <property type="component" value="Unassembled WGS sequence"/>
</dbReference>
<dbReference type="InterPro" id="IPR029058">
    <property type="entry name" value="AB_hydrolase_fold"/>
</dbReference>
<proteinExistence type="predicted"/>
<dbReference type="GO" id="GO:0005634">
    <property type="term" value="C:nucleus"/>
    <property type="evidence" value="ECO:0007669"/>
    <property type="project" value="TreeGrafter"/>
</dbReference>
<dbReference type="AlphaFoldDB" id="A0A5M8Q4J3"/>
<dbReference type="GO" id="GO:0005737">
    <property type="term" value="C:cytoplasm"/>
    <property type="evidence" value="ECO:0007669"/>
    <property type="project" value="TreeGrafter"/>
</dbReference>
<evidence type="ECO:0000256" key="1">
    <source>
        <dbReference type="ARBA" id="ARBA00022801"/>
    </source>
</evidence>
<evidence type="ECO:0000313" key="3">
    <source>
        <dbReference type="EMBL" id="KAA6416113.1"/>
    </source>
</evidence>
<keyword evidence="1" id="KW-0378">Hydrolase</keyword>
<name>A0A5M8Q4J3_9LECA</name>
<dbReference type="SUPFAM" id="SSF53474">
    <property type="entry name" value="alpha/beta-Hydrolases"/>
    <property type="match status" value="1"/>
</dbReference>
<dbReference type="Pfam" id="PF03959">
    <property type="entry name" value="FSH1"/>
    <property type="match status" value="1"/>
</dbReference>
<accession>A0A5M8Q4J3</accession>
<comment type="caution">
    <text evidence="3">The sequence shown here is derived from an EMBL/GenBank/DDBJ whole genome shotgun (WGS) entry which is preliminary data.</text>
</comment>
<dbReference type="PANTHER" id="PTHR48070">
    <property type="entry name" value="ESTERASE OVCA2"/>
    <property type="match status" value="1"/>
</dbReference>
<sequence>MRFLCLHGKGTSASIFKSQTAALRPRLPPTYTFDFVDAPFASDPAAGVAVFYPPPYYAFWHGTSVAAVRDAHAWFLDLLATRGPYDGVMGFSQGTGLIGSFLLYHMKERPEAPLPFKCAVFFCGGVGLNVVEDLGVKVSAAARELDDRCRDALFEKAESVRTARVGDDYWAQGLVFDPEEAVRREDVYGLDFTRVPTRLMVRIPTVHVWGNKDPRYPASVQLSWFCEPSLRRTFDHGSGHDIPRTKECSERVAELLEWVGMMCEE</sequence>
<reference evidence="3 4" key="1">
    <citation type="submission" date="2019-09" db="EMBL/GenBank/DDBJ databases">
        <title>The hologenome of the rock-dwelling lichen Lasallia pustulata.</title>
        <authorList>
            <person name="Greshake Tzovaras B."/>
            <person name="Segers F."/>
            <person name="Bicker A."/>
            <person name="Dal Grande F."/>
            <person name="Otte J."/>
            <person name="Hankeln T."/>
            <person name="Schmitt I."/>
            <person name="Ebersberger I."/>
        </authorList>
    </citation>
    <scope>NUCLEOTIDE SEQUENCE [LARGE SCALE GENOMIC DNA]</scope>
    <source>
        <strain evidence="3">A1-1</strain>
    </source>
</reference>
<dbReference type="EMBL" id="VXIT01000001">
    <property type="protein sequence ID" value="KAA6416113.1"/>
    <property type="molecule type" value="Genomic_DNA"/>
</dbReference>
<dbReference type="InterPro" id="IPR050593">
    <property type="entry name" value="LovG"/>
</dbReference>
<dbReference type="InterPro" id="IPR005645">
    <property type="entry name" value="FSH-like_dom"/>
</dbReference>
<dbReference type="OrthoDB" id="2094269at2759"/>
<evidence type="ECO:0000259" key="2">
    <source>
        <dbReference type="Pfam" id="PF03959"/>
    </source>
</evidence>